<dbReference type="InterPro" id="IPR014917">
    <property type="entry name" value="DUF1800"/>
</dbReference>
<sequence>MILRDGKSLGKTTRSSFTDTKVTPGKTYRYAVRAYDKAKRAGALSTSVRVTVPKPAGAKPVGPPGTANPGAPIAEVTPTPVPYLPPPVEEEPPPTPSPYDTMTEAMVDRLFWRAGFGPTQEQRDAWIGKRHVDLVDWFLSTPETLDDRMPLPKTTTGATTIDPFASEVEMELEWLDRMQRAVNPFPERMAFYWHRHWVISTNDGSVSDKWCVAYRNHLLEYADFGKYPNATFRQLAYEMTTKNAAMSSYLNLNANTRTKPNENYAREIMELFCLGPKDPAGNDNYSQLDIEGLTKALTGWRLDGAEFLADKITENPNYGKITFAPNQFEMAQKTILGRVIEAVTGSTNTTTNPASLQWGPSSVNQAIDIVLQHAQHAQFLIRKLWGEFIAGPIPQAKLDALSAEYRGNGYQLKPLLRGILTSTEIFESLEEPNLIKPPIVYMIGVLRQLGAPMKHTQLQGPMNNMQQRIYRPPNVAGWEGGMSWLNTNTVQARFDTVRIAQYLKYSNFYRNTETPVPAGSINYPADIKGESPQAVLDRAYASVNRPWISAATSAQLLKFAQNFTDANRDGSAAANITARRTRFYALQAMILGGPDGQVM</sequence>
<dbReference type="InterPro" id="IPR003961">
    <property type="entry name" value="FN3_dom"/>
</dbReference>
<dbReference type="EMBL" id="JAPDDP010000010">
    <property type="protein sequence ID" value="MDA0180147.1"/>
    <property type="molecule type" value="Genomic_DNA"/>
</dbReference>
<accession>A0A9X3ND26</accession>
<dbReference type="RefSeq" id="WP_270024456.1">
    <property type="nucleotide sequence ID" value="NZ_JAPDDP010000010.1"/>
</dbReference>
<dbReference type="Pfam" id="PF08811">
    <property type="entry name" value="DUF1800"/>
    <property type="match status" value="1"/>
</dbReference>
<evidence type="ECO:0000313" key="3">
    <source>
        <dbReference type="EMBL" id="MDA0180147.1"/>
    </source>
</evidence>
<protein>
    <submittedName>
        <fullName evidence="3">DUF1800 domain-containing protein</fullName>
    </submittedName>
</protein>
<feature type="domain" description="Fibronectin type-III" evidence="2">
    <location>
        <begin position="1"/>
        <end position="55"/>
    </location>
</feature>
<organism evidence="3 4">
    <name type="scientific">Solirubrobacter phytolaccae</name>
    <dbReference type="NCBI Taxonomy" id="1404360"/>
    <lineage>
        <taxon>Bacteria</taxon>
        <taxon>Bacillati</taxon>
        <taxon>Actinomycetota</taxon>
        <taxon>Thermoleophilia</taxon>
        <taxon>Solirubrobacterales</taxon>
        <taxon>Solirubrobacteraceae</taxon>
        <taxon>Solirubrobacter</taxon>
    </lineage>
</organism>
<evidence type="ECO:0000256" key="1">
    <source>
        <dbReference type="SAM" id="MobiDB-lite"/>
    </source>
</evidence>
<feature type="region of interest" description="Disordered" evidence="1">
    <location>
        <begin position="1"/>
        <end position="23"/>
    </location>
</feature>
<comment type="caution">
    <text evidence="3">The sequence shown here is derived from an EMBL/GenBank/DDBJ whole genome shotgun (WGS) entry which is preliminary data.</text>
</comment>
<evidence type="ECO:0000313" key="4">
    <source>
        <dbReference type="Proteomes" id="UP001147653"/>
    </source>
</evidence>
<evidence type="ECO:0000259" key="2">
    <source>
        <dbReference type="PROSITE" id="PS50853"/>
    </source>
</evidence>
<name>A0A9X3ND26_9ACTN</name>
<dbReference type="PROSITE" id="PS50853">
    <property type="entry name" value="FN3"/>
    <property type="match status" value="1"/>
</dbReference>
<reference evidence="3" key="1">
    <citation type="submission" date="2022-10" db="EMBL/GenBank/DDBJ databases">
        <title>The WGS of Solirubrobacter phytolaccae KCTC 29190.</title>
        <authorList>
            <person name="Jiang Z."/>
        </authorList>
    </citation>
    <scope>NUCLEOTIDE SEQUENCE</scope>
    <source>
        <strain evidence="3">KCTC 29190</strain>
    </source>
</reference>
<keyword evidence="4" id="KW-1185">Reference proteome</keyword>
<proteinExistence type="predicted"/>
<gene>
    <name evidence="3" type="ORF">OJ997_07560</name>
</gene>
<dbReference type="Proteomes" id="UP001147653">
    <property type="component" value="Unassembled WGS sequence"/>
</dbReference>
<dbReference type="GO" id="GO:0005975">
    <property type="term" value="P:carbohydrate metabolic process"/>
    <property type="evidence" value="ECO:0007669"/>
    <property type="project" value="UniProtKB-ARBA"/>
</dbReference>
<dbReference type="InterPro" id="IPR013783">
    <property type="entry name" value="Ig-like_fold"/>
</dbReference>
<dbReference type="AlphaFoldDB" id="A0A9X3ND26"/>
<dbReference type="Gene3D" id="2.60.40.10">
    <property type="entry name" value="Immunoglobulins"/>
    <property type="match status" value="1"/>
</dbReference>
<feature type="compositionally biased region" description="Polar residues" evidence="1">
    <location>
        <begin position="10"/>
        <end position="21"/>
    </location>
</feature>